<evidence type="ECO:0000313" key="6">
    <source>
        <dbReference type="EMBL" id="ADR21382.1"/>
    </source>
</evidence>
<keyword evidence="3" id="KW-0238">DNA-binding</keyword>
<dbReference type="CDD" id="cd17254">
    <property type="entry name" value="RMtype1_S_FclI-TRD1-CR1_like"/>
    <property type="match status" value="1"/>
</dbReference>
<dbReference type="InterPro" id="IPR000055">
    <property type="entry name" value="Restrct_endonuc_typeI_TRD"/>
</dbReference>
<accession>E4TMV1</accession>
<comment type="similarity">
    <text evidence="1">Belongs to the type-I restriction system S methylase family.</text>
</comment>
<evidence type="ECO:0000256" key="4">
    <source>
        <dbReference type="SAM" id="Coils"/>
    </source>
</evidence>
<dbReference type="GO" id="GO:0009307">
    <property type="term" value="P:DNA restriction-modification system"/>
    <property type="evidence" value="ECO:0007669"/>
    <property type="project" value="UniProtKB-KW"/>
</dbReference>
<sequence length="384" mass="43683">MDICTKITDGTHHTPKYTESGVPFFRVTDITASNNSKKYISNEEHLELIKRCHPEKGDILYSKNGTIGVGKIVDWDFEFSIFVSLCLIKPNHKIVNTKYLNYFLNTSFALRQALKYSKVATIKNLHLVEIKKLKVPLPPLAVQERIAAILDAADELRQKDQALLKKYDDLIQSLFLDMFGDPVSNSKNLKVKPLGELCDFYSGKAWKKAELGSYGYKLVRISNLHKPNFPYWLYEGEMIEKLKVEAGDLLFSWAGVQASIDVYLYDGETGMLNQHIYNLKPKKNSPNKEYLFNLLKLHLRNLRSSLGGGVGQFHLKKSDITSIKVLIPDEATMQVFLDSLSILNDQKQQAQANIKKSEELFQSLLQKAFKGELVSELESKVSNK</sequence>
<proteinExistence type="inferred from homology"/>
<dbReference type="PANTHER" id="PTHR30408:SF12">
    <property type="entry name" value="TYPE I RESTRICTION ENZYME MJAVIII SPECIFICITY SUBUNIT"/>
    <property type="match status" value="1"/>
</dbReference>
<dbReference type="Gene3D" id="3.90.220.20">
    <property type="entry name" value="DNA methylase specificity domains"/>
    <property type="match status" value="2"/>
</dbReference>
<dbReference type="eggNOG" id="COG0732">
    <property type="taxonomic scope" value="Bacteria"/>
</dbReference>
<dbReference type="InterPro" id="IPR044946">
    <property type="entry name" value="Restrct_endonuc_typeI_TRD_sf"/>
</dbReference>
<dbReference type="AlphaFoldDB" id="E4TMV1"/>
<dbReference type="CDD" id="cd17246">
    <property type="entry name" value="RMtype1_S_SonII-TRD2-CR2_like"/>
    <property type="match status" value="1"/>
</dbReference>
<gene>
    <name evidence="6" type="ordered locus">Ftrac_1392</name>
</gene>
<evidence type="ECO:0000256" key="2">
    <source>
        <dbReference type="ARBA" id="ARBA00022747"/>
    </source>
</evidence>
<dbReference type="KEGG" id="mtt:Ftrac_1392"/>
<keyword evidence="2" id="KW-0680">Restriction system</keyword>
<dbReference type="STRING" id="643867.Ftrac_1392"/>
<feature type="coiled-coil region" evidence="4">
    <location>
        <begin position="340"/>
        <end position="367"/>
    </location>
</feature>
<dbReference type="Pfam" id="PF01420">
    <property type="entry name" value="Methylase_S"/>
    <property type="match status" value="2"/>
</dbReference>
<dbReference type="GO" id="GO:0003677">
    <property type="term" value="F:DNA binding"/>
    <property type="evidence" value="ECO:0007669"/>
    <property type="project" value="UniProtKB-KW"/>
</dbReference>
<name>E4TMV1_MARTH</name>
<keyword evidence="4" id="KW-0175">Coiled coil</keyword>
<organism evidence="6 7">
    <name type="scientific">Marivirga tractuosa (strain ATCC 23168 / DSM 4126 / NBRC 15989 / NCIMB 1408 / VKM B-1430 / H-43)</name>
    <name type="common">Microscilla tractuosa</name>
    <name type="synonym">Flexibacter tractuosus</name>
    <dbReference type="NCBI Taxonomy" id="643867"/>
    <lineage>
        <taxon>Bacteria</taxon>
        <taxon>Pseudomonadati</taxon>
        <taxon>Bacteroidota</taxon>
        <taxon>Cytophagia</taxon>
        <taxon>Cytophagales</taxon>
        <taxon>Marivirgaceae</taxon>
        <taxon>Marivirga</taxon>
    </lineage>
</organism>
<reference evidence="6 7" key="1">
    <citation type="journal article" date="2011" name="Stand. Genomic Sci.">
        <title>Complete genome sequence of Marivirga tractuosa type strain (H-43).</title>
        <authorList>
            <person name="Pagani I."/>
            <person name="Chertkov O."/>
            <person name="Lapidus A."/>
            <person name="Lucas S."/>
            <person name="Del Rio T.G."/>
            <person name="Tice H."/>
            <person name="Copeland A."/>
            <person name="Cheng J.F."/>
            <person name="Nolan M."/>
            <person name="Saunders E."/>
            <person name="Pitluck S."/>
            <person name="Held B."/>
            <person name="Goodwin L."/>
            <person name="Liolios K."/>
            <person name="Ovchinikova G."/>
            <person name="Ivanova N."/>
            <person name="Mavromatis K."/>
            <person name="Pati A."/>
            <person name="Chen A."/>
            <person name="Palaniappan K."/>
            <person name="Land M."/>
            <person name="Hauser L."/>
            <person name="Jeffries C.D."/>
            <person name="Detter J.C."/>
            <person name="Han C."/>
            <person name="Tapia R."/>
            <person name="Ngatchou-Djao O.D."/>
            <person name="Rohde M."/>
            <person name="Goker M."/>
            <person name="Spring S."/>
            <person name="Sikorski J."/>
            <person name="Woyke T."/>
            <person name="Bristow J."/>
            <person name="Eisen J.A."/>
            <person name="Markowitz V."/>
            <person name="Hugenholtz P."/>
            <person name="Klenk H.P."/>
            <person name="Kyrpides N.C."/>
        </authorList>
    </citation>
    <scope>NUCLEOTIDE SEQUENCE [LARGE SCALE GENOMIC DNA]</scope>
    <source>
        <strain evidence="7">ATCC 23168 / DSM 4126 / NBRC 15989 / NCIMB 1408 / VKM B-1430 / H-43</strain>
    </source>
</reference>
<evidence type="ECO:0000259" key="5">
    <source>
        <dbReference type="Pfam" id="PF01420"/>
    </source>
</evidence>
<keyword evidence="7" id="KW-1185">Reference proteome</keyword>
<dbReference type="EMBL" id="CP002349">
    <property type="protein sequence ID" value="ADR21382.1"/>
    <property type="molecule type" value="Genomic_DNA"/>
</dbReference>
<evidence type="ECO:0000256" key="3">
    <source>
        <dbReference type="ARBA" id="ARBA00023125"/>
    </source>
</evidence>
<dbReference type="InterPro" id="IPR052021">
    <property type="entry name" value="Type-I_RS_S_subunit"/>
</dbReference>
<feature type="domain" description="Type I restriction modification DNA specificity" evidence="5">
    <location>
        <begin position="2"/>
        <end position="157"/>
    </location>
</feature>
<dbReference type="SUPFAM" id="SSF116734">
    <property type="entry name" value="DNA methylase specificity domain"/>
    <property type="match status" value="2"/>
</dbReference>
<dbReference type="REBASE" id="29660">
    <property type="entry name" value="S.Mtr4126ORF1391P"/>
</dbReference>
<protein>
    <submittedName>
        <fullName evidence="6">Restriction modification system DNA specificity domain</fullName>
    </submittedName>
</protein>
<dbReference type="HOGENOM" id="CLU_021095_10_1_10"/>
<evidence type="ECO:0000256" key="1">
    <source>
        <dbReference type="ARBA" id="ARBA00010923"/>
    </source>
</evidence>
<dbReference type="Proteomes" id="UP000008720">
    <property type="component" value="Chromosome"/>
</dbReference>
<feature type="domain" description="Type I restriction modification DNA specificity" evidence="5">
    <location>
        <begin position="188"/>
        <end position="345"/>
    </location>
</feature>
<evidence type="ECO:0000313" key="7">
    <source>
        <dbReference type="Proteomes" id="UP000008720"/>
    </source>
</evidence>
<dbReference type="PANTHER" id="PTHR30408">
    <property type="entry name" value="TYPE-1 RESTRICTION ENZYME ECOKI SPECIFICITY PROTEIN"/>
    <property type="match status" value="1"/>
</dbReference>